<dbReference type="SUPFAM" id="SSF52540">
    <property type="entry name" value="P-loop containing nucleoside triphosphate hydrolases"/>
    <property type="match status" value="1"/>
</dbReference>
<evidence type="ECO:0000313" key="2">
    <source>
        <dbReference type="Proteomes" id="UP000027265"/>
    </source>
</evidence>
<dbReference type="InterPro" id="IPR027417">
    <property type="entry name" value="P-loop_NTPase"/>
</dbReference>
<name>A0A067PM89_9AGAM</name>
<evidence type="ECO:0008006" key="3">
    <source>
        <dbReference type="Google" id="ProtNLM"/>
    </source>
</evidence>
<dbReference type="Gene3D" id="3.40.50.300">
    <property type="entry name" value="P-loop containing nucleotide triphosphate hydrolases"/>
    <property type="match status" value="1"/>
</dbReference>
<gene>
    <name evidence="1" type="ORF">JAAARDRAFT_138833</name>
</gene>
<protein>
    <recommendedName>
        <fullName evidence="3">G domain-containing protein</fullName>
    </recommendedName>
</protein>
<dbReference type="AlphaFoldDB" id="A0A067PM89"/>
<evidence type="ECO:0000313" key="1">
    <source>
        <dbReference type="EMBL" id="KDQ52417.1"/>
    </source>
</evidence>
<sequence length="249" mass="28056">MYRRFRVLIMGKANSGKTTILQKICDTTEQPVVRDQDGNVVSPSSLRSRYTYQRGHHHIDYEVTYASNPAFVFHDSRGFEAGSTDEIQAVHDFIESRGKSGDVEKQLHIIWYCIPTDGARVLSPAEAAFFNQGTGNVVPVIAVFTKWDGLVLKACNELRNQGMRIREARQMAPGLALQEFEEHYLSVVNSKSFPPAEYVYLSDMHKVDAVCTRLSEKTAKALENSSNLQKLYVSIQSNNVQLAMKYGIE</sequence>
<organism evidence="1 2">
    <name type="scientific">Jaapia argillacea MUCL 33604</name>
    <dbReference type="NCBI Taxonomy" id="933084"/>
    <lineage>
        <taxon>Eukaryota</taxon>
        <taxon>Fungi</taxon>
        <taxon>Dikarya</taxon>
        <taxon>Basidiomycota</taxon>
        <taxon>Agaricomycotina</taxon>
        <taxon>Agaricomycetes</taxon>
        <taxon>Agaricomycetidae</taxon>
        <taxon>Jaapiales</taxon>
        <taxon>Jaapiaceae</taxon>
        <taxon>Jaapia</taxon>
    </lineage>
</organism>
<dbReference type="EMBL" id="KL197740">
    <property type="protein sequence ID" value="KDQ52417.1"/>
    <property type="molecule type" value="Genomic_DNA"/>
</dbReference>
<proteinExistence type="predicted"/>
<reference evidence="2" key="1">
    <citation type="journal article" date="2014" name="Proc. Natl. Acad. Sci. U.S.A.">
        <title>Extensive sampling of basidiomycete genomes demonstrates inadequacy of the white-rot/brown-rot paradigm for wood decay fungi.</title>
        <authorList>
            <person name="Riley R."/>
            <person name="Salamov A.A."/>
            <person name="Brown D.W."/>
            <person name="Nagy L.G."/>
            <person name="Floudas D."/>
            <person name="Held B.W."/>
            <person name="Levasseur A."/>
            <person name="Lombard V."/>
            <person name="Morin E."/>
            <person name="Otillar R."/>
            <person name="Lindquist E.A."/>
            <person name="Sun H."/>
            <person name="LaButti K.M."/>
            <person name="Schmutz J."/>
            <person name="Jabbour D."/>
            <person name="Luo H."/>
            <person name="Baker S.E."/>
            <person name="Pisabarro A.G."/>
            <person name="Walton J.D."/>
            <person name="Blanchette R.A."/>
            <person name="Henrissat B."/>
            <person name="Martin F."/>
            <person name="Cullen D."/>
            <person name="Hibbett D.S."/>
            <person name="Grigoriev I.V."/>
        </authorList>
    </citation>
    <scope>NUCLEOTIDE SEQUENCE [LARGE SCALE GENOMIC DNA]</scope>
    <source>
        <strain evidence="2">MUCL 33604</strain>
    </source>
</reference>
<dbReference type="Proteomes" id="UP000027265">
    <property type="component" value="Unassembled WGS sequence"/>
</dbReference>
<dbReference type="InParanoid" id="A0A067PM89"/>
<accession>A0A067PM89</accession>
<dbReference type="HOGENOM" id="CLU_023805_1_0_1"/>
<keyword evidence="2" id="KW-1185">Reference proteome</keyword>
<dbReference type="OrthoDB" id="59699at2759"/>